<keyword evidence="1" id="KW-0808">Transferase</keyword>
<evidence type="ECO:0000256" key="3">
    <source>
        <dbReference type="ARBA" id="ARBA00022722"/>
    </source>
</evidence>
<dbReference type="OrthoDB" id="9386368at2759"/>
<evidence type="ECO:0000313" key="12">
    <source>
        <dbReference type="EMBL" id="NXP13293.1"/>
    </source>
</evidence>
<dbReference type="PROSITE" id="PS50876">
    <property type="entry name" value="ZF_INTEGRASE"/>
    <property type="match status" value="1"/>
</dbReference>
<feature type="non-terminal residue" evidence="12">
    <location>
        <position position="1"/>
    </location>
</feature>
<dbReference type="EMBL" id="VXBW01006893">
    <property type="protein sequence ID" value="NXP13293.1"/>
    <property type="molecule type" value="Genomic_DNA"/>
</dbReference>
<dbReference type="AlphaFoldDB" id="A0A7L1XSY3"/>
<evidence type="ECO:0000256" key="5">
    <source>
        <dbReference type="ARBA" id="ARBA00022759"/>
    </source>
</evidence>
<protein>
    <submittedName>
        <fullName evidence="12">POK19 protein</fullName>
    </submittedName>
</protein>
<keyword evidence="8" id="KW-0695">RNA-directed DNA polymerase</keyword>
<dbReference type="InterPro" id="IPR017856">
    <property type="entry name" value="Integrase-like_N"/>
</dbReference>
<dbReference type="SUPFAM" id="SSF46919">
    <property type="entry name" value="N-terminal Zn binding domain of HIV integrase"/>
    <property type="match status" value="1"/>
</dbReference>
<evidence type="ECO:0000256" key="9">
    <source>
        <dbReference type="ARBA" id="ARBA00023268"/>
    </source>
</evidence>
<gene>
    <name evidence="12" type="primary">Ervk19</name>
    <name evidence="12" type="ORF">THIORB_R15823</name>
</gene>
<evidence type="ECO:0000256" key="1">
    <source>
        <dbReference type="ARBA" id="ARBA00022679"/>
    </source>
</evidence>
<dbReference type="GO" id="GO:0035613">
    <property type="term" value="F:RNA stem-loop binding"/>
    <property type="evidence" value="ECO:0007669"/>
    <property type="project" value="TreeGrafter"/>
</dbReference>
<keyword evidence="13" id="KW-1185">Reference proteome</keyword>
<evidence type="ECO:0000256" key="10">
    <source>
        <dbReference type="PROSITE-ProRule" id="PRU00450"/>
    </source>
</evidence>
<dbReference type="GO" id="GO:0008270">
    <property type="term" value="F:zinc ion binding"/>
    <property type="evidence" value="ECO:0007669"/>
    <property type="project" value="UniProtKB-KW"/>
</dbReference>
<evidence type="ECO:0000256" key="6">
    <source>
        <dbReference type="ARBA" id="ARBA00022801"/>
    </source>
</evidence>
<evidence type="ECO:0000313" key="13">
    <source>
        <dbReference type="Proteomes" id="UP000565698"/>
    </source>
</evidence>
<dbReference type="GO" id="GO:0004519">
    <property type="term" value="F:endonuclease activity"/>
    <property type="evidence" value="ECO:0007669"/>
    <property type="project" value="UniProtKB-KW"/>
</dbReference>
<evidence type="ECO:0000256" key="8">
    <source>
        <dbReference type="ARBA" id="ARBA00022918"/>
    </source>
</evidence>
<dbReference type="Pfam" id="PF02022">
    <property type="entry name" value="Integrase_Zn"/>
    <property type="match status" value="1"/>
</dbReference>
<evidence type="ECO:0000256" key="4">
    <source>
        <dbReference type="ARBA" id="ARBA00022723"/>
    </source>
</evidence>
<accession>A0A7L1XSY3</accession>
<dbReference type="PANTHER" id="PTHR41694:SF4">
    <property type="entry name" value="ENDOGENOUS RETROVIRUS GROUP K MEMBER 10 POL PROTEIN-RELATED"/>
    <property type="match status" value="1"/>
</dbReference>
<keyword evidence="10" id="KW-0863">Zinc-finger</keyword>
<dbReference type="PANTHER" id="PTHR41694">
    <property type="entry name" value="ENDOGENOUS RETROVIRUS GROUP K MEMBER POL PROTEIN"/>
    <property type="match status" value="1"/>
</dbReference>
<feature type="domain" description="Integrase-type" evidence="11">
    <location>
        <begin position="26"/>
        <end position="67"/>
    </location>
</feature>
<evidence type="ECO:0000256" key="7">
    <source>
        <dbReference type="ARBA" id="ARBA00022833"/>
    </source>
</evidence>
<keyword evidence="9" id="KW-0511">Multifunctional enzyme</keyword>
<keyword evidence="6" id="KW-0378">Hydrolase</keyword>
<dbReference type="GO" id="GO:0016787">
    <property type="term" value="F:hydrolase activity"/>
    <property type="evidence" value="ECO:0007669"/>
    <property type="project" value="UniProtKB-KW"/>
</dbReference>
<dbReference type="Gene3D" id="1.10.10.200">
    <property type="match status" value="1"/>
</dbReference>
<dbReference type="GO" id="GO:0003964">
    <property type="term" value="F:RNA-directed DNA polymerase activity"/>
    <property type="evidence" value="ECO:0007669"/>
    <property type="project" value="UniProtKB-KW"/>
</dbReference>
<organism evidence="12 13">
    <name type="scientific">Thinocorus orbignyianus</name>
    <dbReference type="NCBI Taxonomy" id="161742"/>
    <lineage>
        <taxon>Eukaryota</taxon>
        <taxon>Metazoa</taxon>
        <taxon>Chordata</taxon>
        <taxon>Craniata</taxon>
        <taxon>Vertebrata</taxon>
        <taxon>Euteleostomi</taxon>
        <taxon>Archelosauria</taxon>
        <taxon>Archosauria</taxon>
        <taxon>Dinosauria</taxon>
        <taxon>Saurischia</taxon>
        <taxon>Theropoda</taxon>
        <taxon>Coelurosauria</taxon>
        <taxon>Aves</taxon>
        <taxon>Neognathae</taxon>
        <taxon>Neoaves</taxon>
        <taxon>Aequornithes</taxon>
        <taxon>Ciconiiformes</taxon>
        <taxon>Thinocoridae</taxon>
        <taxon>Thinocorus</taxon>
    </lineage>
</organism>
<keyword evidence="2" id="KW-0548">Nucleotidyltransferase</keyword>
<proteinExistence type="predicted"/>
<dbReference type="InterPro" id="IPR003308">
    <property type="entry name" value="Integrase_Zn-bd_dom_N"/>
</dbReference>
<keyword evidence="5" id="KW-0255">Endonuclease</keyword>
<evidence type="ECO:0000259" key="11">
    <source>
        <dbReference type="PROSITE" id="PS50876"/>
    </source>
</evidence>
<evidence type="ECO:0000256" key="2">
    <source>
        <dbReference type="ARBA" id="ARBA00022695"/>
    </source>
</evidence>
<dbReference type="Proteomes" id="UP000565698">
    <property type="component" value="Unassembled WGS sequence"/>
</dbReference>
<feature type="non-terminal residue" evidence="12">
    <location>
        <position position="120"/>
    </location>
</feature>
<reference evidence="12 13" key="1">
    <citation type="submission" date="2019-09" db="EMBL/GenBank/DDBJ databases">
        <title>Bird 10,000 Genomes (B10K) Project - Family phase.</title>
        <authorList>
            <person name="Zhang G."/>
        </authorList>
    </citation>
    <scope>NUCLEOTIDE SEQUENCE [LARGE SCALE GENOMIC DNA]</scope>
    <source>
        <strain evidence="12">B10K-DU-002-47</strain>
        <tissue evidence="12">Muscle</tissue>
    </source>
</reference>
<keyword evidence="3" id="KW-0540">Nuclease</keyword>
<keyword evidence="4" id="KW-0479">Metal-binding</keyword>
<comment type="caution">
    <text evidence="12">The sequence shown here is derived from an EMBL/GenBank/DDBJ whole genome shotgun (WGS) entry which is preliminary data.</text>
</comment>
<keyword evidence="7" id="KW-0862">Zinc</keyword>
<sequence>IIAEGNAIIDTAVSQQPPIVAVAGLSPFGLAQQSHAFFHQSAMSLHKEFNVPLSEARSIIAACPDCAHLAPLQTMGTNPRGLRSQHLYQTDVTVYSPFGCFKNIHVTIDTFSKLTWATVA</sequence>
<name>A0A7L1XSY3_9AVES</name>